<dbReference type="Proteomes" id="UP000623467">
    <property type="component" value="Unassembled WGS sequence"/>
</dbReference>
<gene>
    <name evidence="2" type="ORF">MSAN_00326600</name>
</gene>
<dbReference type="EMBL" id="JACAZH010000002">
    <property type="protein sequence ID" value="KAF7374425.1"/>
    <property type="molecule type" value="Genomic_DNA"/>
</dbReference>
<feature type="region of interest" description="Disordered" evidence="1">
    <location>
        <begin position="580"/>
        <end position="599"/>
    </location>
</feature>
<protein>
    <submittedName>
        <fullName evidence="2">WD40 containing domain protein</fullName>
    </submittedName>
</protein>
<evidence type="ECO:0000256" key="1">
    <source>
        <dbReference type="SAM" id="MobiDB-lite"/>
    </source>
</evidence>
<feature type="compositionally biased region" description="Gly residues" evidence="1">
    <location>
        <begin position="543"/>
        <end position="558"/>
    </location>
</feature>
<feature type="compositionally biased region" description="Polar residues" evidence="1">
    <location>
        <begin position="610"/>
        <end position="623"/>
    </location>
</feature>
<dbReference type="AlphaFoldDB" id="A0A8H7DHE6"/>
<organism evidence="2 3">
    <name type="scientific">Mycena sanguinolenta</name>
    <dbReference type="NCBI Taxonomy" id="230812"/>
    <lineage>
        <taxon>Eukaryota</taxon>
        <taxon>Fungi</taxon>
        <taxon>Dikarya</taxon>
        <taxon>Basidiomycota</taxon>
        <taxon>Agaricomycotina</taxon>
        <taxon>Agaricomycetes</taxon>
        <taxon>Agaricomycetidae</taxon>
        <taxon>Agaricales</taxon>
        <taxon>Marasmiineae</taxon>
        <taxon>Mycenaceae</taxon>
        <taxon>Mycena</taxon>
    </lineage>
</organism>
<feature type="compositionally biased region" description="Polar residues" evidence="1">
    <location>
        <begin position="498"/>
        <end position="512"/>
    </location>
</feature>
<accession>A0A8H7DHE6</accession>
<reference evidence="2" key="1">
    <citation type="submission" date="2020-05" db="EMBL/GenBank/DDBJ databases">
        <title>Mycena genomes resolve the evolution of fungal bioluminescence.</title>
        <authorList>
            <person name="Tsai I.J."/>
        </authorList>
    </citation>
    <scope>NUCLEOTIDE SEQUENCE</scope>
    <source>
        <strain evidence="2">160909Yilan</strain>
    </source>
</reference>
<name>A0A8H7DHE6_9AGAR</name>
<evidence type="ECO:0000313" key="3">
    <source>
        <dbReference type="Proteomes" id="UP000623467"/>
    </source>
</evidence>
<comment type="caution">
    <text evidence="2">The sequence shown here is derived from an EMBL/GenBank/DDBJ whole genome shotgun (WGS) entry which is preliminary data.</text>
</comment>
<evidence type="ECO:0000313" key="2">
    <source>
        <dbReference type="EMBL" id="KAF7374425.1"/>
    </source>
</evidence>
<keyword evidence="3" id="KW-1185">Reference proteome</keyword>
<sequence>MATLEVLEATVEGVVCRVGSEGLDWVPVSGGMQFVIQNPPLDNVHQLAANAGLPGPSQTVAASSQLSASSVEATRTSHVSHQNMSSSQTAVCPESVNYCCQMLRQGRGFPLYEPKPQSNLPAEYQRRGVAIGDVGRVTPEGSFDFFFNIYLPANHPINANVPEGFVPLSPYDPIDVSHHDFEPGDFVSSSVTEISPEFPEFPGGEFVFSCGEPTGAVLALPHGAHLEKLHNLESMRRYAAKHAENWYKHVNRTRGRGLVNGSLYLVTGCKKPQSWGMASFHDISPQNEFQLSFRPTRGEDEGYRYRWRGRYCRRKQADLPPEDGTPLNHTTFIHAFAISVGEGIWEKLFGVEVCQPVDSSTFPDKSGRNFVPYGSQGSSSLWSFFTGGGAYNGGRQAPAAGLGNGIVTDAFPTPKIFHPSEIIHERILREVPQATVVITHDDDWRDVFKDDGMQTRRSTVSELQQAIFDRFEILEEDEELHSGPESLMDANKSALSPVTVQELESNPSSAASSADFRGKPDTPWVVAATGNPHSTPFSLSSSGGNGGGSGGQGGGGSGLDPSSGGVQFVIQNPALDNAHQLAANAGPPGPSQTVAASSQLSASAVEATWTSYGSRQNRASPQTRARGFPLYDPKPQPGLPAEYRRRGVAIGDVGRVAPEGSFDFFFNIYLPANHPINANVPEDFVPLSPYDPIDVSHHDLEPGNLRAKSDPTTSGNAYRTPSQAGFLPAFQYICLGSTISTDEPASTCCHILAPDLPPSEYILAICTTTSNIKPSAPVSAPEHILQAKKLA</sequence>
<feature type="region of interest" description="Disordered" evidence="1">
    <location>
        <begin position="498"/>
        <end position="567"/>
    </location>
</feature>
<feature type="region of interest" description="Disordered" evidence="1">
    <location>
        <begin position="610"/>
        <end position="639"/>
    </location>
</feature>
<proteinExistence type="predicted"/>